<dbReference type="PANTHER" id="PTHR43612">
    <property type="entry name" value="TRIFUNCTIONAL ENZYME SUBUNIT ALPHA"/>
    <property type="match status" value="1"/>
</dbReference>
<accession>A0ABU4HUR9</accession>
<dbReference type="Pfam" id="PF00378">
    <property type="entry name" value="ECH_1"/>
    <property type="match status" value="1"/>
</dbReference>
<sequence length="550" mass="56199">MIGWEQGEDGIVVLTLDDPARSANTLNGTFTTALGAALERLEAERAGIAGVVLCSAKRTFIAGGDLLDMRASAGSVTDDVALFGRLLDGQLRRLETYGRPVVSAINGAALGGGLEVALATHRRIALDAPETVVGLPEVTLGLLPGGGGVVRTVRLLGVVDALVGVLLEGARHPAREALRIGLVDQLVATREQLLPAAKAWIAANPGARQPWDAPGYRVPGGAAVTAREIERHPALPAGVRRQLAADHYPAPHSIIAAAIDGAGERLERASEIELRAFLGLVGGPTAANMTQACFFDLQQVRARGRRGPVPRTVALIGGAEWTGEAARLLGRAGIEVVAAGSADLVLSDSTGRAPADDRVSLLSHGPLDRAALVELVPGAGVGEAEVDRALALVERLGKLAVVIAGGAGSFVEPVAAALAAERAAMLREGIPAEIVDTAAARAGYALPAALDRTPAAVGASSSAGAIDATGAGAPPPLQELKERLLVAQALTAVRLLDAGVIATAAEASVAAIVGAGFPDWTGGPLRYLESFDGGVEGSTSPRPHWYNRSR</sequence>
<dbReference type="CDD" id="cd06558">
    <property type="entry name" value="crotonase-like"/>
    <property type="match status" value="1"/>
</dbReference>
<dbReference type="SUPFAM" id="SSF48179">
    <property type="entry name" value="6-phosphogluconate dehydrogenase C-terminal domain-like"/>
    <property type="match status" value="1"/>
</dbReference>
<dbReference type="InterPro" id="IPR050136">
    <property type="entry name" value="FA_oxidation_alpha_subunit"/>
</dbReference>
<dbReference type="Gene3D" id="3.90.226.10">
    <property type="entry name" value="2-enoyl-CoA Hydratase, Chain A, domain 1"/>
    <property type="match status" value="1"/>
</dbReference>
<keyword evidence="2" id="KW-1185">Reference proteome</keyword>
<dbReference type="InterPro" id="IPR029045">
    <property type="entry name" value="ClpP/crotonase-like_dom_sf"/>
</dbReference>
<gene>
    <name evidence="1" type="ORF">R7226_15685</name>
</gene>
<dbReference type="InterPro" id="IPR008927">
    <property type="entry name" value="6-PGluconate_DH-like_C_sf"/>
</dbReference>
<proteinExistence type="predicted"/>
<dbReference type="Gene3D" id="1.10.1040.50">
    <property type="match status" value="1"/>
</dbReference>
<evidence type="ECO:0000313" key="1">
    <source>
        <dbReference type="EMBL" id="MDW5595789.1"/>
    </source>
</evidence>
<comment type="caution">
    <text evidence="1">The sequence shown here is derived from an EMBL/GenBank/DDBJ whole genome shotgun (WGS) entry which is preliminary data.</text>
</comment>
<dbReference type="PANTHER" id="PTHR43612:SF3">
    <property type="entry name" value="TRIFUNCTIONAL ENZYME SUBUNIT ALPHA, MITOCHONDRIAL"/>
    <property type="match status" value="1"/>
</dbReference>
<dbReference type="EMBL" id="JAWSTH010000040">
    <property type="protein sequence ID" value="MDW5595789.1"/>
    <property type="molecule type" value="Genomic_DNA"/>
</dbReference>
<dbReference type="Proteomes" id="UP001284601">
    <property type="component" value="Unassembled WGS sequence"/>
</dbReference>
<dbReference type="SUPFAM" id="SSF52096">
    <property type="entry name" value="ClpP/crotonase"/>
    <property type="match status" value="1"/>
</dbReference>
<name>A0ABU4HUR9_9ACTN</name>
<evidence type="ECO:0000313" key="2">
    <source>
        <dbReference type="Proteomes" id="UP001284601"/>
    </source>
</evidence>
<dbReference type="RefSeq" id="WP_318598127.1">
    <property type="nucleotide sequence ID" value="NZ_JAWSTH010000040.1"/>
</dbReference>
<reference evidence="2" key="1">
    <citation type="submission" date="2023-07" db="EMBL/GenBank/DDBJ databases">
        <title>Conexibacter stalactiti sp. nov., isolated from stalactites in a lava cave and emended description of the genus Conexibacter.</title>
        <authorList>
            <person name="Lee S.D."/>
        </authorList>
    </citation>
    <scope>NUCLEOTIDE SEQUENCE [LARGE SCALE GENOMIC DNA]</scope>
    <source>
        <strain evidence="2">KCTC 39840</strain>
    </source>
</reference>
<reference evidence="1 2" key="2">
    <citation type="submission" date="2023-10" db="EMBL/GenBank/DDBJ databases">
        <authorList>
            <person name="Han X.F."/>
        </authorList>
    </citation>
    <scope>NUCLEOTIDE SEQUENCE [LARGE SCALE GENOMIC DNA]</scope>
    <source>
        <strain evidence="1 2">KCTC 39840</strain>
    </source>
</reference>
<protein>
    <submittedName>
        <fullName evidence="1">Enoyl-CoA hydratase-related protein</fullName>
    </submittedName>
</protein>
<dbReference type="InterPro" id="IPR001753">
    <property type="entry name" value="Enoyl-CoA_hydra/iso"/>
</dbReference>
<organism evidence="1 2">
    <name type="scientific">Conexibacter stalactiti</name>
    <dbReference type="NCBI Taxonomy" id="1940611"/>
    <lineage>
        <taxon>Bacteria</taxon>
        <taxon>Bacillati</taxon>
        <taxon>Actinomycetota</taxon>
        <taxon>Thermoleophilia</taxon>
        <taxon>Solirubrobacterales</taxon>
        <taxon>Conexibacteraceae</taxon>
        <taxon>Conexibacter</taxon>
    </lineage>
</organism>